<comment type="caution">
    <text evidence="1">The sequence shown here is derived from an EMBL/GenBank/DDBJ whole genome shotgun (WGS) entry which is preliminary data.</text>
</comment>
<accession>A0ACA9SVA6</accession>
<reference evidence="1" key="1">
    <citation type="submission" date="2021-06" db="EMBL/GenBank/DDBJ databases">
        <authorList>
            <person name="Kallberg Y."/>
            <person name="Tangrot J."/>
            <person name="Rosling A."/>
        </authorList>
    </citation>
    <scope>NUCLEOTIDE SEQUENCE</scope>
    <source>
        <strain evidence="1">MA461A</strain>
    </source>
</reference>
<organism evidence="1 2">
    <name type="scientific">Racocetra persica</name>
    <dbReference type="NCBI Taxonomy" id="160502"/>
    <lineage>
        <taxon>Eukaryota</taxon>
        <taxon>Fungi</taxon>
        <taxon>Fungi incertae sedis</taxon>
        <taxon>Mucoromycota</taxon>
        <taxon>Glomeromycotina</taxon>
        <taxon>Glomeromycetes</taxon>
        <taxon>Diversisporales</taxon>
        <taxon>Gigasporaceae</taxon>
        <taxon>Racocetra</taxon>
    </lineage>
</organism>
<feature type="non-terminal residue" evidence="1">
    <location>
        <position position="1"/>
    </location>
</feature>
<evidence type="ECO:0000313" key="2">
    <source>
        <dbReference type="Proteomes" id="UP000789920"/>
    </source>
</evidence>
<sequence>VEVDNLLNNQATIFRYLSIRKRLVAANNNLPFLHLSNEVSTQQKSVINKALINQREFESLGLYVSYFSRWKELAAQDHKICSLSTVLQKIEEYDNKETSLNVYAIICNLEKKSEMR</sequence>
<dbReference type="Proteomes" id="UP000789920">
    <property type="component" value="Unassembled WGS sequence"/>
</dbReference>
<feature type="non-terminal residue" evidence="1">
    <location>
        <position position="116"/>
    </location>
</feature>
<name>A0ACA9SVA6_9GLOM</name>
<proteinExistence type="predicted"/>
<dbReference type="EMBL" id="CAJVQC010153074">
    <property type="protein sequence ID" value="CAG8846827.1"/>
    <property type="molecule type" value="Genomic_DNA"/>
</dbReference>
<protein>
    <submittedName>
        <fullName evidence="1">24211_t:CDS:1</fullName>
    </submittedName>
</protein>
<keyword evidence="2" id="KW-1185">Reference proteome</keyword>
<evidence type="ECO:0000313" key="1">
    <source>
        <dbReference type="EMBL" id="CAG8846827.1"/>
    </source>
</evidence>
<gene>
    <name evidence="1" type="ORF">RPERSI_LOCUS34333</name>
</gene>